<dbReference type="AlphaFoldDB" id="A0A7G9FPA1"/>
<dbReference type="EMBL" id="CP060632">
    <property type="protein sequence ID" value="QNM00383.1"/>
    <property type="molecule type" value="Genomic_DNA"/>
</dbReference>
<gene>
    <name evidence="1" type="ORF">H9Q76_03625</name>
</gene>
<evidence type="ECO:0000313" key="1">
    <source>
        <dbReference type="EMBL" id="QNM00383.1"/>
    </source>
</evidence>
<protein>
    <recommendedName>
        <fullName evidence="3">Zinc-finger domain-containing protein</fullName>
    </recommendedName>
</protein>
<dbReference type="KEGG" id="wcp:H9Q76_03625"/>
<evidence type="ECO:0008006" key="3">
    <source>
        <dbReference type="Google" id="ProtNLM"/>
    </source>
</evidence>
<dbReference type="RefSeq" id="WP_249321661.1">
    <property type="nucleotide sequence ID" value="NZ_CP060632.1"/>
</dbReference>
<evidence type="ECO:0000313" key="2">
    <source>
        <dbReference type="Proteomes" id="UP000515819"/>
    </source>
</evidence>
<sequence length="207" mass="24021">MKTKHINFEDIEKCVYMRDITPDNMKLLHKVQSHILKCRECRDVYDKLLRVKQVQDDIVVDNTLEEYASEKYEVNKTGGMRVATRIVVSIEKGIRLTLDGIDNFLNSFEYNFEHPIALATRSSEIQKNEMALVDEENDYNKIILDTEGLKITLDADEWNGRKPVLEAKTLDGKSCSVNMLRRNDRYEVLIPIDVSGRYEISIGNMEE</sequence>
<name>A0A7G9FPA1_9FIRM</name>
<keyword evidence="2" id="KW-1185">Reference proteome</keyword>
<reference evidence="1 2" key="1">
    <citation type="submission" date="2020-08" db="EMBL/GenBank/DDBJ databases">
        <authorList>
            <person name="Liu C."/>
            <person name="Sun Q."/>
        </authorList>
    </citation>
    <scope>NUCLEOTIDE SEQUENCE [LARGE SCALE GENOMIC DNA]</scope>
    <source>
        <strain evidence="1 2">NSJ-4</strain>
    </source>
</reference>
<proteinExistence type="predicted"/>
<organism evidence="1 2">
    <name type="scientific">Wujia chipingensis</name>
    <dbReference type="NCBI Taxonomy" id="2763670"/>
    <lineage>
        <taxon>Bacteria</taxon>
        <taxon>Bacillati</taxon>
        <taxon>Bacillota</taxon>
        <taxon>Clostridia</taxon>
        <taxon>Lachnospirales</taxon>
        <taxon>Lachnospiraceae</taxon>
        <taxon>Wujia</taxon>
    </lineage>
</organism>
<dbReference type="Proteomes" id="UP000515819">
    <property type="component" value="Chromosome"/>
</dbReference>
<accession>A0A7G9FPA1</accession>